<comment type="subcellular location">
    <subcellularLocation>
        <location evidence="1">Nucleus</location>
    </subcellularLocation>
</comment>
<keyword evidence="9" id="KW-1185">Reference proteome</keyword>
<evidence type="ECO:0000256" key="1">
    <source>
        <dbReference type="ARBA" id="ARBA00004123"/>
    </source>
</evidence>
<keyword evidence="5" id="KW-0539">Nucleus</keyword>
<comment type="caution">
    <text evidence="8">The sequence shown here is derived from an EMBL/GenBank/DDBJ whole genome shotgun (WGS) entry which is preliminary data.</text>
</comment>
<evidence type="ECO:0000256" key="3">
    <source>
        <dbReference type="ARBA" id="ARBA00022664"/>
    </source>
</evidence>
<dbReference type="InterPro" id="IPR047313">
    <property type="entry name" value="SMN_C"/>
</dbReference>
<dbReference type="InterPro" id="IPR049481">
    <property type="entry name" value="SMN_G2-BD"/>
</dbReference>
<dbReference type="CDD" id="cd22852">
    <property type="entry name" value="SMN_C"/>
    <property type="match status" value="1"/>
</dbReference>
<feature type="domain" description="Survival Motor Neuron Gemin2-binding" evidence="7">
    <location>
        <begin position="11"/>
        <end position="27"/>
    </location>
</feature>
<keyword evidence="4" id="KW-0508">mRNA splicing</keyword>
<dbReference type="GO" id="GO:0006397">
    <property type="term" value="P:mRNA processing"/>
    <property type="evidence" value="ECO:0007669"/>
    <property type="project" value="UniProtKB-KW"/>
</dbReference>
<name>A0AAD7XGC5_9STRA</name>
<dbReference type="Proteomes" id="UP001230188">
    <property type="component" value="Unassembled WGS sequence"/>
</dbReference>
<keyword evidence="3" id="KW-0507">mRNA processing</keyword>
<dbReference type="InterPro" id="IPR040424">
    <property type="entry name" value="Smn1"/>
</dbReference>
<dbReference type="PANTHER" id="PTHR39267:SF1">
    <property type="entry name" value="SURVIVAL MOTOR NEURON PROTEIN"/>
    <property type="match status" value="1"/>
</dbReference>
<dbReference type="GO" id="GO:0008380">
    <property type="term" value="P:RNA splicing"/>
    <property type="evidence" value="ECO:0007669"/>
    <property type="project" value="UniProtKB-KW"/>
</dbReference>
<dbReference type="EMBL" id="JAQMWT010000524">
    <property type="protein sequence ID" value="KAJ8600342.1"/>
    <property type="molecule type" value="Genomic_DNA"/>
</dbReference>
<sequence>MAQAISDLEKWDDTALIDAFNRAMTAYPSGFRGGEPVEAVSDDEEDTQTADARFDALLQKSGDPPQPPPLPPLHPPSGDDGLSDLLMSWYYAGYYTGRFRALQEVRQQQQKPPPPQR</sequence>
<comment type="similarity">
    <text evidence="2">Belongs to the SMN family.</text>
</comment>
<evidence type="ECO:0000256" key="6">
    <source>
        <dbReference type="SAM" id="MobiDB-lite"/>
    </source>
</evidence>
<feature type="region of interest" description="Disordered" evidence="6">
    <location>
        <begin position="58"/>
        <end position="81"/>
    </location>
</feature>
<dbReference type="Pfam" id="PF20636">
    <property type="entry name" value="SMN_G2-BD"/>
    <property type="match status" value="1"/>
</dbReference>
<evidence type="ECO:0000259" key="7">
    <source>
        <dbReference type="Pfam" id="PF20636"/>
    </source>
</evidence>
<evidence type="ECO:0000313" key="9">
    <source>
        <dbReference type="Proteomes" id="UP001230188"/>
    </source>
</evidence>
<accession>A0AAD7XGC5</accession>
<feature type="compositionally biased region" description="Pro residues" evidence="6">
    <location>
        <begin position="64"/>
        <end position="75"/>
    </location>
</feature>
<dbReference type="PANTHER" id="PTHR39267">
    <property type="entry name" value="SURVIVAL MOTOR NEURON-LIKE PROTEIN 1"/>
    <property type="match status" value="1"/>
</dbReference>
<evidence type="ECO:0000256" key="4">
    <source>
        <dbReference type="ARBA" id="ARBA00023187"/>
    </source>
</evidence>
<organism evidence="8 9">
    <name type="scientific">Chrysophaeum taylorii</name>
    <dbReference type="NCBI Taxonomy" id="2483200"/>
    <lineage>
        <taxon>Eukaryota</taxon>
        <taxon>Sar</taxon>
        <taxon>Stramenopiles</taxon>
        <taxon>Ochrophyta</taxon>
        <taxon>Pelagophyceae</taxon>
        <taxon>Pelagomonadales</taxon>
        <taxon>Pelagomonadaceae</taxon>
        <taxon>Chrysophaeum</taxon>
    </lineage>
</organism>
<dbReference type="Pfam" id="PF20635">
    <property type="entry name" value="SMN_YG-box"/>
    <property type="match status" value="1"/>
</dbReference>
<protein>
    <recommendedName>
        <fullName evidence="7">Survival Motor Neuron Gemin2-binding domain-containing protein</fullName>
    </recommendedName>
</protein>
<dbReference type="AlphaFoldDB" id="A0AAD7XGC5"/>
<evidence type="ECO:0000256" key="5">
    <source>
        <dbReference type="ARBA" id="ARBA00023242"/>
    </source>
</evidence>
<gene>
    <name evidence="8" type="ORF">CTAYLR_000664</name>
</gene>
<dbReference type="GO" id="GO:0005634">
    <property type="term" value="C:nucleus"/>
    <property type="evidence" value="ECO:0007669"/>
    <property type="project" value="UniProtKB-SubCell"/>
</dbReference>
<evidence type="ECO:0000256" key="2">
    <source>
        <dbReference type="ARBA" id="ARBA00005371"/>
    </source>
</evidence>
<evidence type="ECO:0000313" key="8">
    <source>
        <dbReference type="EMBL" id="KAJ8600342.1"/>
    </source>
</evidence>
<proteinExistence type="inferred from homology"/>
<reference evidence="8" key="1">
    <citation type="submission" date="2023-01" db="EMBL/GenBank/DDBJ databases">
        <title>Metagenome sequencing of chrysophaentin producing Chrysophaeum taylorii.</title>
        <authorList>
            <person name="Davison J."/>
            <person name="Bewley C."/>
        </authorList>
    </citation>
    <scope>NUCLEOTIDE SEQUENCE</scope>
    <source>
        <strain evidence="8">NIES-1699</strain>
    </source>
</reference>